<keyword evidence="4" id="KW-1185">Reference proteome</keyword>
<reference evidence="3 4" key="1">
    <citation type="submission" date="2021-06" db="EMBL/GenBank/DDBJ databases">
        <title>A haploid diamondback moth (Plutella xylostella L.) genome assembly resolves 31 chromosomes and identifies a diamide resistance mutation.</title>
        <authorList>
            <person name="Ward C.M."/>
            <person name="Perry K.D."/>
            <person name="Baker G."/>
            <person name="Powis K."/>
            <person name="Heckel D.G."/>
            <person name="Baxter S.W."/>
        </authorList>
    </citation>
    <scope>NUCLEOTIDE SEQUENCE [LARGE SCALE GENOMIC DNA]</scope>
    <source>
        <strain evidence="3 4">LV</strain>
        <tissue evidence="3">Single pupa</tissue>
    </source>
</reference>
<feature type="compositionally biased region" description="Polar residues" evidence="2">
    <location>
        <begin position="282"/>
        <end position="293"/>
    </location>
</feature>
<feature type="region of interest" description="Disordered" evidence="2">
    <location>
        <begin position="746"/>
        <end position="785"/>
    </location>
</feature>
<feature type="region of interest" description="Disordered" evidence="2">
    <location>
        <begin position="542"/>
        <end position="584"/>
    </location>
</feature>
<name>A0ABQ7PQJ6_PLUXY</name>
<evidence type="ECO:0000313" key="4">
    <source>
        <dbReference type="Proteomes" id="UP000823941"/>
    </source>
</evidence>
<feature type="compositionally biased region" description="Basic and acidic residues" evidence="2">
    <location>
        <begin position="553"/>
        <end position="568"/>
    </location>
</feature>
<accession>A0ABQ7PQJ6</accession>
<feature type="region of interest" description="Disordered" evidence="2">
    <location>
        <begin position="269"/>
        <end position="298"/>
    </location>
</feature>
<feature type="compositionally biased region" description="Basic and acidic residues" evidence="2">
    <location>
        <begin position="269"/>
        <end position="281"/>
    </location>
</feature>
<gene>
    <name evidence="3" type="ORF">JYU34_022259</name>
</gene>
<comment type="caution">
    <text evidence="3">The sequence shown here is derived from an EMBL/GenBank/DDBJ whole genome shotgun (WGS) entry which is preliminary data.</text>
</comment>
<keyword evidence="1" id="KW-0175">Coiled coil</keyword>
<feature type="compositionally biased region" description="Polar residues" evidence="2">
    <location>
        <begin position="64"/>
        <end position="73"/>
    </location>
</feature>
<evidence type="ECO:0000256" key="2">
    <source>
        <dbReference type="SAM" id="MobiDB-lite"/>
    </source>
</evidence>
<sequence length="805" mass="91726">MSRSARACVTRDFSPSPVSGLQYDGISINAALQSLNQQLHGVQFQKQVEQFNDLEKQRYEFSFTPLQTGQPDANQDKPLKKTTQTQAPTTTEANNGNDILDVNRPSPPKRDDVEVEVTKQRIETYPPEAFLAPLTQVSFLSNPGDIFRVPITQQLNQNVLPANYASLAPLTVDPTLSQLQEQTVFPDRELLSKGFLVPDVPEQRTGFIIAREPVYSQYQQQTPVFLEPLTIQPTNEAVPITQAQPALTIQPQINQYQGQRNNENVQVKEAKQNNNKPEKIRQQPNQPNVQSQEDQAHQQAEIIHNQQLQELERQVEQYKEAQNIRAQLIQAQLQQAQLNQAQQVLQQQHQNAIPVQTIPLATSPLHQAPVQQIPANQVGYQVQINHATPQLLVAQPIQPEAASVQASLEQQHFNSLNQMALHNQAAKYQQQLNQYHKSNGNQEQFDRIHQEQQEKARQDVLHEQGQQKQVELYLQQLNNAQLEQIRQAEAQQVMQARVNQEQHLERVNQQQNVARVNQHMAQRNRQPQINKGRPQSQKILMKLGPRPTHQKIRNKENLSDESSRERVNSKAPKHWPGSSQNSANQPEEIEFHLQQPARSMLPLQPQYFQDDSGPPQPVFYRVQDTRTPQQPEVSYQRQKHEQSRETFQPMAQQQSQLLQGEVLYQPYQLRDVKVPNAQNQFFSNQPIQGDAVFYLSRQEAAPVSVNQDGVRMDTNGGENVGSVAIATATAFGSRTRPRVMNTQYGPPQGAVLEPSKESAVQSHENSKEMESSASKMMTRRKHARMRSTRVRPLYVEDDTGHFVMA</sequence>
<dbReference type="EMBL" id="JAHIBW010000031">
    <property type="protein sequence ID" value="KAG7295258.1"/>
    <property type="molecule type" value="Genomic_DNA"/>
</dbReference>
<feature type="compositionally biased region" description="Low complexity" evidence="2">
    <location>
        <begin position="82"/>
        <end position="91"/>
    </location>
</feature>
<feature type="coiled-coil region" evidence="1">
    <location>
        <begin position="301"/>
        <end position="351"/>
    </location>
</feature>
<feature type="region of interest" description="Disordered" evidence="2">
    <location>
        <begin position="517"/>
        <end position="536"/>
    </location>
</feature>
<proteinExistence type="predicted"/>
<feature type="region of interest" description="Disordered" evidence="2">
    <location>
        <begin position="64"/>
        <end position="111"/>
    </location>
</feature>
<organism evidence="3 4">
    <name type="scientific">Plutella xylostella</name>
    <name type="common">Diamondback moth</name>
    <name type="synonym">Plutella maculipennis</name>
    <dbReference type="NCBI Taxonomy" id="51655"/>
    <lineage>
        <taxon>Eukaryota</taxon>
        <taxon>Metazoa</taxon>
        <taxon>Ecdysozoa</taxon>
        <taxon>Arthropoda</taxon>
        <taxon>Hexapoda</taxon>
        <taxon>Insecta</taxon>
        <taxon>Pterygota</taxon>
        <taxon>Neoptera</taxon>
        <taxon>Endopterygota</taxon>
        <taxon>Lepidoptera</taxon>
        <taxon>Glossata</taxon>
        <taxon>Ditrysia</taxon>
        <taxon>Yponomeutoidea</taxon>
        <taxon>Plutellidae</taxon>
        <taxon>Plutella</taxon>
    </lineage>
</organism>
<protein>
    <submittedName>
        <fullName evidence="3">Uncharacterized protein</fullName>
    </submittedName>
</protein>
<evidence type="ECO:0000256" key="1">
    <source>
        <dbReference type="SAM" id="Coils"/>
    </source>
</evidence>
<evidence type="ECO:0000313" key="3">
    <source>
        <dbReference type="EMBL" id="KAG7295258.1"/>
    </source>
</evidence>
<feature type="compositionally biased region" description="Polar residues" evidence="2">
    <location>
        <begin position="519"/>
        <end position="536"/>
    </location>
</feature>
<dbReference type="Proteomes" id="UP000823941">
    <property type="component" value="Chromosome 31"/>
</dbReference>